<gene>
    <name evidence="1" type="ORF">SAMN02745132_02180</name>
</gene>
<dbReference type="Proteomes" id="UP000190162">
    <property type="component" value="Unassembled WGS sequence"/>
</dbReference>
<evidence type="ECO:0000313" key="2">
    <source>
        <dbReference type="Proteomes" id="UP000190162"/>
    </source>
</evidence>
<reference evidence="2" key="1">
    <citation type="submission" date="2017-02" db="EMBL/GenBank/DDBJ databases">
        <authorList>
            <person name="Varghese N."/>
            <person name="Submissions S."/>
        </authorList>
    </citation>
    <scope>NUCLEOTIDE SEQUENCE [LARGE SCALE GENOMIC DNA]</scope>
    <source>
        <strain evidence="2">DSM 22720</strain>
    </source>
</reference>
<sequence length="313" mass="36620">MVMRTNESMFQTDIGLLDGDKWEGLIQSVYKSRYDTYQPMIASPGDYGIEGFVLENGVAIQCYCPQENYDGGTLHKKQKKKMTEDISKLVKYKDQIRERLGDCKISKWIFITPRVGKNDLHAVARENEKLIRESNIDICTHDFTILIHDLGNYESDIRAIQTVNGKLLSFSAFEDEIICEPIDKTDYEENIHDKNKVRSYVGGGYKEKLHLFLNSQTTEDYIGRYKILRNIYNNNPELYQRIAKSVNDFEDDVEILSMTWEGAPQELIDKIREKLMERFERDSYIKTIEYSNLESICKHMVARWIAECPMRIE</sequence>
<proteinExistence type="predicted"/>
<keyword evidence="2" id="KW-1185">Reference proteome</keyword>
<dbReference type="EMBL" id="FUXU01000023">
    <property type="protein sequence ID" value="SKA54625.1"/>
    <property type="molecule type" value="Genomic_DNA"/>
</dbReference>
<evidence type="ECO:0000313" key="1">
    <source>
        <dbReference type="EMBL" id="SKA54625.1"/>
    </source>
</evidence>
<name>A0A1T4UPQ0_9GAMM</name>
<organism evidence="1 2">
    <name type="scientific">Enterovibrio nigricans DSM 22720</name>
    <dbReference type="NCBI Taxonomy" id="1121868"/>
    <lineage>
        <taxon>Bacteria</taxon>
        <taxon>Pseudomonadati</taxon>
        <taxon>Pseudomonadota</taxon>
        <taxon>Gammaproteobacteria</taxon>
        <taxon>Vibrionales</taxon>
        <taxon>Vibrionaceae</taxon>
        <taxon>Enterovibrio</taxon>
    </lineage>
</organism>
<accession>A0A1T4UPQ0</accession>
<dbReference type="AlphaFoldDB" id="A0A1T4UPQ0"/>
<protein>
    <submittedName>
        <fullName evidence="1">Uncharacterized protein</fullName>
    </submittedName>
</protein>